<feature type="compositionally biased region" description="Low complexity" evidence="1">
    <location>
        <begin position="528"/>
        <end position="538"/>
    </location>
</feature>
<dbReference type="InParanoid" id="C3ZCL2"/>
<dbReference type="Pfam" id="PF03445">
    <property type="entry name" value="DUF294"/>
    <property type="match status" value="1"/>
</dbReference>
<dbReference type="PANTHER" id="PTHR19959">
    <property type="entry name" value="KINESIN LIGHT CHAIN"/>
    <property type="match status" value="1"/>
</dbReference>
<gene>
    <name evidence="3" type="ORF">BRAFLDRAFT_64008</name>
</gene>
<feature type="compositionally biased region" description="Low complexity" evidence="1">
    <location>
        <begin position="577"/>
        <end position="590"/>
    </location>
</feature>
<dbReference type="EMBL" id="GG666608">
    <property type="protein sequence ID" value="EEN49716.1"/>
    <property type="molecule type" value="Genomic_DNA"/>
</dbReference>
<feature type="compositionally biased region" description="Polar residues" evidence="1">
    <location>
        <begin position="406"/>
        <end position="430"/>
    </location>
</feature>
<evidence type="ECO:0000256" key="1">
    <source>
        <dbReference type="SAM" id="MobiDB-lite"/>
    </source>
</evidence>
<name>C3ZCL2_BRAFL</name>
<proteinExistence type="predicted"/>
<dbReference type="AlphaFoldDB" id="C3ZCL2"/>
<dbReference type="PANTHER" id="PTHR19959:SF119">
    <property type="entry name" value="FUNGAL LIPASE-LIKE DOMAIN-CONTAINING PROTEIN"/>
    <property type="match status" value="1"/>
</dbReference>
<evidence type="ECO:0000259" key="2">
    <source>
        <dbReference type="Pfam" id="PF03445"/>
    </source>
</evidence>
<protein>
    <recommendedName>
        <fullName evidence="2">Protein-PII uridylyltransferase N-terminal domain-containing protein</fullName>
    </recommendedName>
</protein>
<dbReference type="InterPro" id="IPR043519">
    <property type="entry name" value="NT_sf"/>
</dbReference>
<dbReference type="SUPFAM" id="SSF81301">
    <property type="entry name" value="Nucleotidyltransferase"/>
    <property type="match status" value="1"/>
</dbReference>
<feature type="region of interest" description="Disordered" evidence="1">
    <location>
        <begin position="404"/>
        <end position="430"/>
    </location>
</feature>
<dbReference type="GO" id="GO:0008773">
    <property type="term" value="F:[protein-PII] uridylyltransferase activity"/>
    <property type="evidence" value="ECO:0007669"/>
    <property type="project" value="InterPro"/>
</dbReference>
<reference evidence="3" key="1">
    <citation type="journal article" date="2008" name="Nature">
        <title>The amphioxus genome and the evolution of the chordate karyotype.</title>
        <authorList>
            <consortium name="US DOE Joint Genome Institute (JGI-PGF)"/>
            <person name="Putnam N.H."/>
            <person name="Butts T."/>
            <person name="Ferrier D.E.K."/>
            <person name="Furlong R.F."/>
            <person name="Hellsten U."/>
            <person name="Kawashima T."/>
            <person name="Robinson-Rechavi M."/>
            <person name="Shoguchi E."/>
            <person name="Terry A."/>
            <person name="Yu J.-K."/>
            <person name="Benito-Gutierrez E.L."/>
            <person name="Dubchak I."/>
            <person name="Garcia-Fernandez J."/>
            <person name="Gibson-Brown J.J."/>
            <person name="Grigoriev I.V."/>
            <person name="Horton A.C."/>
            <person name="de Jong P.J."/>
            <person name="Jurka J."/>
            <person name="Kapitonov V.V."/>
            <person name="Kohara Y."/>
            <person name="Kuroki Y."/>
            <person name="Lindquist E."/>
            <person name="Lucas S."/>
            <person name="Osoegawa K."/>
            <person name="Pennacchio L.A."/>
            <person name="Salamov A.A."/>
            <person name="Satou Y."/>
            <person name="Sauka-Spengler T."/>
            <person name="Schmutz J."/>
            <person name="Shin-I T."/>
            <person name="Toyoda A."/>
            <person name="Bronner-Fraser M."/>
            <person name="Fujiyama A."/>
            <person name="Holland L.Z."/>
            <person name="Holland P.W.H."/>
            <person name="Satoh N."/>
            <person name="Rokhsar D.S."/>
        </authorList>
    </citation>
    <scope>NUCLEOTIDE SEQUENCE [LARGE SCALE GENOMIC DNA]</scope>
    <source>
        <strain evidence="3">S238N-H82</strain>
        <tissue evidence="3">Testes</tissue>
    </source>
</reference>
<feature type="region of interest" description="Disordered" evidence="1">
    <location>
        <begin position="526"/>
        <end position="590"/>
    </location>
</feature>
<organism>
    <name type="scientific">Branchiostoma floridae</name>
    <name type="common">Florida lancelet</name>
    <name type="synonym">Amphioxus</name>
    <dbReference type="NCBI Taxonomy" id="7739"/>
    <lineage>
        <taxon>Eukaryota</taxon>
        <taxon>Metazoa</taxon>
        <taxon>Chordata</taxon>
        <taxon>Cephalochordata</taxon>
        <taxon>Leptocardii</taxon>
        <taxon>Amphioxiformes</taxon>
        <taxon>Branchiostomatidae</taxon>
        <taxon>Branchiostoma</taxon>
    </lineage>
</organism>
<feature type="domain" description="Protein-PII uridylyltransferase N-terminal" evidence="2">
    <location>
        <begin position="108"/>
        <end position="191"/>
    </location>
</feature>
<sequence length="590" mass="66177">MGDVYLHRGSTSRNGSDFTKATALYNSALVRCKDPDNTQSLLHRIKRTEKVFLKKVGRIMEAMPSTVQSDLTHKAQLQNIRSECETRLQEIKNQCSYDQGDRESEETLAAERRRAVAVRRLYHDTTIKIKQFISDLLQECFKVFGDPPCPYAVIGLGSMAREEMTPFSDFEFAILVDEGKTENVQYFRVVTHLLHLKILNLQETILPAMAIRSLNNFDSGDPSDNWFYDSVMPQGFAFDGAMPWACKTPIGRGPYKNKPALEYIKTPAEMAALQKEEDDHVADVLRKVCLITGDQRLVSEYEQLVNQYLDSPSPVKGLAVRTERALRTLCTDMETFNIHRIPRRGEPFNVKKFVYRLASLAVDSLGLLIASMEPYAVRYLDKDADDDNGLSQEREAACTFCDDAGTSGNDAGTSGNDVGTSGKDTGTTPMQQTDWQARADGAASTPNPLYDSGAGPSNHMMRARITRTREWKERSWGRDLFSSWEGGYHGDHAVWQGHVQISCRQCNVTTSTLNCGRGATWKTYAAISRSSSPSTTPQRPRPRRDTVRARMLPPRRREDPAARNIALRVPACRSRWTRTSATSNSPSTTS</sequence>
<accession>C3ZCL2</accession>
<dbReference type="InterPro" id="IPR005105">
    <property type="entry name" value="GlnD_Uridyltrans_N"/>
</dbReference>
<evidence type="ECO:0000313" key="3">
    <source>
        <dbReference type="EMBL" id="EEN49716.1"/>
    </source>
</evidence>